<name>A0ABU7TZY1_9PROT</name>
<feature type="compositionally biased region" description="Pro residues" evidence="1">
    <location>
        <begin position="113"/>
        <end position="125"/>
    </location>
</feature>
<gene>
    <name evidence="3" type="ORF">DOFOFD_01620</name>
</gene>
<dbReference type="SUPFAM" id="SSF103088">
    <property type="entry name" value="OmpA-like"/>
    <property type="match status" value="1"/>
</dbReference>
<keyword evidence="4" id="KW-1185">Reference proteome</keyword>
<protein>
    <recommendedName>
        <fullName evidence="2">OmpA-like domain-containing protein</fullName>
    </recommendedName>
</protein>
<feature type="compositionally biased region" description="Low complexity" evidence="1">
    <location>
        <begin position="84"/>
        <end position="99"/>
    </location>
</feature>
<feature type="region of interest" description="Disordered" evidence="1">
    <location>
        <begin position="58"/>
        <end position="125"/>
    </location>
</feature>
<accession>A0ABU7TZY1</accession>
<dbReference type="Gene3D" id="3.30.1330.60">
    <property type="entry name" value="OmpA-like domain"/>
    <property type="match status" value="1"/>
</dbReference>
<feature type="compositionally biased region" description="Polar residues" evidence="1">
    <location>
        <begin position="61"/>
        <end position="75"/>
    </location>
</feature>
<evidence type="ECO:0000313" key="4">
    <source>
        <dbReference type="Proteomes" id="UP001312908"/>
    </source>
</evidence>
<evidence type="ECO:0000313" key="3">
    <source>
        <dbReference type="EMBL" id="MEE8657713.1"/>
    </source>
</evidence>
<dbReference type="EMBL" id="JAWJZY010000001">
    <property type="protein sequence ID" value="MEE8657713.1"/>
    <property type="molecule type" value="Genomic_DNA"/>
</dbReference>
<evidence type="ECO:0000259" key="2">
    <source>
        <dbReference type="Pfam" id="PF00691"/>
    </source>
</evidence>
<comment type="caution">
    <text evidence="3">The sequence shown here is derived from an EMBL/GenBank/DDBJ whole genome shotgun (WGS) entry which is preliminary data.</text>
</comment>
<reference evidence="3 4" key="1">
    <citation type="submission" date="2023-10" db="EMBL/GenBank/DDBJ databases">
        <title>Sorlinia euscelidii gen. nov., sp. nov., an acetic acid bacteria isolated from the gut of Euscelidius variegatus emitter.</title>
        <authorList>
            <person name="Michoud G."/>
            <person name="Marasco R."/>
            <person name="Seferji K."/>
            <person name="Gonella E."/>
            <person name="Garuglieri E."/>
            <person name="Alma A."/>
            <person name="Mapelli F."/>
            <person name="Borin S."/>
            <person name="Daffonchio D."/>
            <person name="Crotti E."/>
        </authorList>
    </citation>
    <scope>NUCLEOTIDE SEQUENCE [LARGE SCALE GENOMIC DNA]</scope>
    <source>
        <strain evidence="3 4">EV16P</strain>
    </source>
</reference>
<evidence type="ECO:0000256" key="1">
    <source>
        <dbReference type="SAM" id="MobiDB-lite"/>
    </source>
</evidence>
<feature type="domain" description="OmpA-like" evidence="2">
    <location>
        <begin position="167"/>
        <end position="244"/>
    </location>
</feature>
<organism evidence="3 4">
    <name type="scientific">Sorlinia euscelidii</name>
    <dbReference type="NCBI Taxonomy" id="3081148"/>
    <lineage>
        <taxon>Bacteria</taxon>
        <taxon>Pseudomonadati</taxon>
        <taxon>Pseudomonadota</taxon>
        <taxon>Alphaproteobacteria</taxon>
        <taxon>Acetobacterales</taxon>
        <taxon>Acetobacteraceae</taxon>
        <taxon>Sorlinia</taxon>
    </lineage>
</organism>
<dbReference type="Pfam" id="PF00691">
    <property type="entry name" value="OmpA"/>
    <property type="match status" value="1"/>
</dbReference>
<dbReference type="InterPro" id="IPR006665">
    <property type="entry name" value="OmpA-like"/>
</dbReference>
<sequence>MKSSRFLSSGPMPCLFRHRPRHYGLAVAISALCVNIGSASAEVSTNFDALDHVAPVKPAPRQQSVKRTPAYSSDLQKPGATATSPNGRSGSAAGSNGAPAMPPSHREAERRVGPPPDVPPAPPKSVVIAPPPVAVETHPPVAPAPVIIDPKVQGRVRKTAQGMVLVYQPGSANLNENMLTALKAYATSLAKDPGLRITIRSYASGQADDPSVPRRISLARALIVRSVLIKAGVATTRIYPRAEGLPKGDIAPPDKLEIIAVGAAPAPPGEAYYPHKPQKTTP</sequence>
<dbReference type="RefSeq" id="WP_394818724.1">
    <property type="nucleotide sequence ID" value="NZ_JAWJZY010000001.1"/>
</dbReference>
<dbReference type="Proteomes" id="UP001312908">
    <property type="component" value="Unassembled WGS sequence"/>
</dbReference>
<proteinExistence type="predicted"/>
<dbReference type="InterPro" id="IPR036737">
    <property type="entry name" value="OmpA-like_sf"/>
</dbReference>